<feature type="non-terminal residue" evidence="2">
    <location>
        <position position="1"/>
    </location>
</feature>
<gene>
    <name evidence="2" type="ORF">LCGC14_2550990</name>
</gene>
<name>A0A0F9DFZ4_9ZZZZ</name>
<organism evidence="2">
    <name type="scientific">marine sediment metagenome</name>
    <dbReference type="NCBI Taxonomy" id="412755"/>
    <lineage>
        <taxon>unclassified sequences</taxon>
        <taxon>metagenomes</taxon>
        <taxon>ecological metagenomes</taxon>
    </lineage>
</organism>
<accession>A0A0F9DFZ4</accession>
<feature type="compositionally biased region" description="Low complexity" evidence="1">
    <location>
        <begin position="1"/>
        <end position="13"/>
    </location>
</feature>
<feature type="region of interest" description="Disordered" evidence="1">
    <location>
        <begin position="112"/>
        <end position="134"/>
    </location>
</feature>
<comment type="caution">
    <text evidence="2">The sequence shown here is derived from an EMBL/GenBank/DDBJ whole genome shotgun (WGS) entry which is preliminary data.</text>
</comment>
<protein>
    <submittedName>
        <fullName evidence="2">Uncharacterized protein</fullName>
    </submittedName>
</protein>
<evidence type="ECO:0000313" key="2">
    <source>
        <dbReference type="EMBL" id="KKL10918.1"/>
    </source>
</evidence>
<dbReference type="EMBL" id="LAZR01041866">
    <property type="protein sequence ID" value="KKL10918.1"/>
    <property type="molecule type" value="Genomic_DNA"/>
</dbReference>
<evidence type="ECO:0000256" key="1">
    <source>
        <dbReference type="SAM" id="MobiDB-lite"/>
    </source>
</evidence>
<proteinExistence type="predicted"/>
<sequence length="134" mass="14028">GLSGSSSGLGARSVRQRRRQRNSGGRRGSSRGGAVATAQQVAQVQAGVGEFLGSLRGTNPLYWRLLVQMSGMTDEQRAELLAAQGIAFAEWLAQATGTFSLAAVYAYFNTPQPQRAPSRRSGGGAQRTLTSGGV</sequence>
<feature type="region of interest" description="Disordered" evidence="1">
    <location>
        <begin position="1"/>
        <end position="36"/>
    </location>
</feature>
<reference evidence="2" key="1">
    <citation type="journal article" date="2015" name="Nature">
        <title>Complex archaea that bridge the gap between prokaryotes and eukaryotes.</title>
        <authorList>
            <person name="Spang A."/>
            <person name="Saw J.H."/>
            <person name="Jorgensen S.L."/>
            <person name="Zaremba-Niedzwiedzka K."/>
            <person name="Martijn J."/>
            <person name="Lind A.E."/>
            <person name="van Eijk R."/>
            <person name="Schleper C."/>
            <person name="Guy L."/>
            <person name="Ettema T.J."/>
        </authorList>
    </citation>
    <scope>NUCLEOTIDE SEQUENCE</scope>
</reference>
<dbReference type="AlphaFoldDB" id="A0A0F9DFZ4"/>